<gene>
    <name evidence="2" type="ORF">SAMN04487996_102353</name>
</gene>
<dbReference type="CDD" id="cd00143">
    <property type="entry name" value="PP2Cc"/>
    <property type="match status" value="1"/>
</dbReference>
<dbReference type="SMART" id="SM00331">
    <property type="entry name" value="PP2C_SIG"/>
    <property type="match status" value="1"/>
</dbReference>
<dbReference type="STRING" id="659014.SAMN04487996_102353"/>
<dbReference type="RefSeq" id="WP_090146921.1">
    <property type="nucleotide sequence ID" value="NZ_FNAN01000002.1"/>
</dbReference>
<dbReference type="SMART" id="SM00332">
    <property type="entry name" value="PP2Cc"/>
    <property type="match status" value="1"/>
</dbReference>
<proteinExistence type="predicted"/>
<reference evidence="3" key="1">
    <citation type="submission" date="2016-10" db="EMBL/GenBank/DDBJ databases">
        <authorList>
            <person name="Varghese N."/>
            <person name="Submissions S."/>
        </authorList>
    </citation>
    <scope>NUCLEOTIDE SEQUENCE [LARGE SCALE GENOMIC DNA]</scope>
    <source>
        <strain evidence="3">DSM 25329</strain>
    </source>
</reference>
<sequence>MKALTVSHKGKRDINQDLIFEYTASDGSYLLAVVDGMGGYDHGEIAASIVCENIVTYLSTVQTIDDFHLQKGINKSNLAIRQHNNRKIATMGATVGGVVIKGNELSYFWIGDVKIFHFRNKKLLFESTPHTLVNDLVENGSIIELSQLSKYRHVVTRSIQGNLNTSQAVFYTNTFDCSTDILFVCSDGVHDLFDGLQLERMLNDADSLADLNVELESRLDRDASDNFTFGLICFD</sequence>
<dbReference type="Pfam" id="PF13672">
    <property type="entry name" value="PP2C_2"/>
    <property type="match status" value="1"/>
</dbReference>
<protein>
    <submittedName>
        <fullName evidence="2">Protein phosphatase</fullName>
    </submittedName>
</protein>
<dbReference type="Proteomes" id="UP000198748">
    <property type="component" value="Unassembled WGS sequence"/>
</dbReference>
<evidence type="ECO:0000313" key="3">
    <source>
        <dbReference type="Proteomes" id="UP000198748"/>
    </source>
</evidence>
<dbReference type="Gene3D" id="3.60.40.10">
    <property type="entry name" value="PPM-type phosphatase domain"/>
    <property type="match status" value="1"/>
</dbReference>
<dbReference type="EMBL" id="FNAN01000002">
    <property type="protein sequence ID" value="SDD85565.1"/>
    <property type="molecule type" value="Genomic_DNA"/>
</dbReference>
<dbReference type="AlphaFoldDB" id="A0A1G6Y7K3"/>
<dbReference type="InterPro" id="IPR001932">
    <property type="entry name" value="PPM-type_phosphatase-like_dom"/>
</dbReference>
<evidence type="ECO:0000259" key="1">
    <source>
        <dbReference type="PROSITE" id="PS51746"/>
    </source>
</evidence>
<keyword evidence="3" id="KW-1185">Reference proteome</keyword>
<dbReference type="OrthoDB" id="9801841at2"/>
<feature type="domain" description="PPM-type phosphatase" evidence="1">
    <location>
        <begin position="2"/>
        <end position="234"/>
    </location>
</feature>
<evidence type="ECO:0000313" key="2">
    <source>
        <dbReference type="EMBL" id="SDD85565.1"/>
    </source>
</evidence>
<name>A0A1G6Y7K3_9BACT</name>
<dbReference type="InterPro" id="IPR036457">
    <property type="entry name" value="PPM-type-like_dom_sf"/>
</dbReference>
<dbReference type="PROSITE" id="PS51746">
    <property type="entry name" value="PPM_2"/>
    <property type="match status" value="1"/>
</dbReference>
<dbReference type="SUPFAM" id="SSF81606">
    <property type="entry name" value="PP2C-like"/>
    <property type="match status" value="1"/>
</dbReference>
<organism evidence="2 3">
    <name type="scientific">Dyadobacter soli</name>
    <dbReference type="NCBI Taxonomy" id="659014"/>
    <lineage>
        <taxon>Bacteria</taxon>
        <taxon>Pseudomonadati</taxon>
        <taxon>Bacteroidota</taxon>
        <taxon>Cytophagia</taxon>
        <taxon>Cytophagales</taxon>
        <taxon>Spirosomataceae</taxon>
        <taxon>Dyadobacter</taxon>
    </lineage>
</organism>
<accession>A0A1G6Y7K3</accession>